<accession>A0A6P2R7P1</accession>
<dbReference type="AlphaFoldDB" id="A0A6P2R7P1"/>
<evidence type="ECO:0000313" key="3">
    <source>
        <dbReference type="Proteomes" id="UP000494218"/>
    </source>
</evidence>
<evidence type="ECO:0000256" key="1">
    <source>
        <dbReference type="SAM" id="SignalP"/>
    </source>
</evidence>
<name>A0A6P2R7P1_BURL3</name>
<proteinExistence type="predicted"/>
<feature type="chain" id="PRO_5026896715" evidence="1">
    <location>
        <begin position="25"/>
        <end position="151"/>
    </location>
</feature>
<dbReference type="RefSeq" id="WP_175034636.1">
    <property type="nucleotide sequence ID" value="NZ_CABVPW010000041.1"/>
</dbReference>
<dbReference type="EMBL" id="CABVPW010000041">
    <property type="protein sequence ID" value="VWC32282.1"/>
    <property type="molecule type" value="Genomic_DNA"/>
</dbReference>
<reference evidence="2 3" key="1">
    <citation type="submission" date="2019-09" db="EMBL/GenBank/DDBJ databases">
        <authorList>
            <person name="Depoorter E."/>
        </authorList>
    </citation>
    <scope>NUCLEOTIDE SEQUENCE [LARGE SCALE GENOMIC DNA]</scope>
    <source>
        <strain evidence="2">LMG 23254</strain>
    </source>
</reference>
<gene>
    <name evidence="2" type="ORF">BLA23254_06424</name>
</gene>
<evidence type="ECO:0000313" key="2">
    <source>
        <dbReference type="EMBL" id="VWC32282.1"/>
    </source>
</evidence>
<dbReference type="Proteomes" id="UP000494218">
    <property type="component" value="Unassembled WGS sequence"/>
</dbReference>
<protein>
    <submittedName>
        <fullName evidence="2">Uncharacterized protein</fullName>
    </submittedName>
</protein>
<keyword evidence="1" id="KW-0732">Signal</keyword>
<feature type="signal peptide" evidence="1">
    <location>
        <begin position="1"/>
        <end position="24"/>
    </location>
</feature>
<sequence>MMKLSRLAAHAVILVISLASAAYARDLDRSDPDRAHILAAIHRLNDNDPNLKQYRYFVVDLVKDRNAAFVCAALADKNGGVEMTDDQAEIMTFALENRSPQWVATRLTGVGFAAGAQPLQSDCRVNGRVVNTFADINAALKSMGHKPFASR</sequence>
<organism evidence="2 3">
    <name type="scientific">Burkholderia lata (strain ATCC 17760 / DSM 23089 / LMG 22485 / NCIMB 9086 / R18194 / 383)</name>
    <dbReference type="NCBI Taxonomy" id="482957"/>
    <lineage>
        <taxon>Bacteria</taxon>
        <taxon>Pseudomonadati</taxon>
        <taxon>Pseudomonadota</taxon>
        <taxon>Betaproteobacteria</taxon>
        <taxon>Burkholderiales</taxon>
        <taxon>Burkholderiaceae</taxon>
        <taxon>Burkholderia</taxon>
        <taxon>Burkholderia cepacia complex</taxon>
    </lineage>
</organism>